<dbReference type="SUPFAM" id="SSF54292">
    <property type="entry name" value="2Fe-2S ferredoxin-like"/>
    <property type="match status" value="1"/>
</dbReference>
<evidence type="ECO:0000313" key="2">
    <source>
        <dbReference type="EMBL" id="PMS35274.1"/>
    </source>
</evidence>
<comment type="caution">
    <text evidence="2">The sequence shown here is derived from an EMBL/GenBank/DDBJ whole genome shotgun (WGS) entry which is preliminary data.</text>
</comment>
<dbReference type="RefSeq" id="WP_018444100.1">
    <property type="nucleotide sequence ID" value="NZ_KB890219.1"/>
</dbReference>
<dbReference type="InterPro" id="IPR036010">
    <property type="entry name" value="2Fe-2S_ferredoxin-like_sf"/>
</dbReference>
<dbReference type="InterPro" id="IPR042204">
    <property type="entry name" value="2Fe-2S-bd_N"/>
</dbReference>
<dbReference type="OrthoDB" id="573392at2"/>
<dbReference type="AlphaFoldDB" id="A0A2N7X0X4"/>
<dbReference type="Pfam" id="PF13510">
    <property type="entry name" value="Fer2_4"/>
    <property type="match status" value="1"/>
</dbReference>
<dbReference type="GO" id="GO:0051536">
    <property type="term" value="F:iron-sulfur cluster binding"/>
    <property type="evidence" value="ECO:0007669"/>
    <property type="project" value="InterPro"/>
</dbReference>
<proteinExistence type="predicted"/>
<accession>A0A2N7X0X4</accession>
<keyword evidence="1" id="KW-0560">Oxidoreductase</keyword>
<name>A0A2N7X0X4_9BURK</name>
<keyword evidence="3" id="KW-1185">Reference proteome</keyword>
<organism evidence="2 3">
    <name type="scientific">Trinickia symbiotica</name>
    <dbReference type="NCBI Taxonomy" id="863227"/>
    <lineage>
        <taxon>Bacteria</taxon>
        <taxon>Pseudomonadati</taxon>
        <taxon>Pseudomonadota</taxon>
        <taxon>Betaproteobacteria</taxon>
        <taxon>Burkholderiales</taxon>
        <taxon>Burkholderiaceae</taxon>
        <taxon>Trinickia</taxon>
    </lineage>
</organism>
<evidence type="ECO:0000256" key="1">
    <source>
        <dbReference type="ARBA" id="ARBA00023002"/>
    </source>
</evidence>
<sequence>MPTSSLFTRLAPNGDGVPHVTVELDGAPISVPSGCSVAAALLAAGLVRFRGTPVSGAPRAPYCMMGVCFECLMEIDGEPNRQACLIEVRDGMQIRTQERARTLFTVGTEDAHGQS</sequence>
<dbReference type="Gene3D" id="3.10.20.440">
    <property type="entry name" value="2Fe-2S iron-sulphur cluster binding domain, sarcosine oxidase, alpha subunit, N-terminal domain"/>
    <property type="match status" value="1"/>
</dbReference>
<dbReference type="GO" id="GO:0016491">
    <property type="term" value="F:oxidoreductase activity"/>
    <property type="evidence" value="ECO:0007669"/>
    <property type="project" value="UniProtKB-KW"/>
</dbReference>
<dbReference type="EMBL" id="PNYC01000012">
    <property type="protein sequence ID" value="PMS35274.1"/>
    <property type="molecule type" value="Genomic_DNA"/>
</dbReference>
<gene>
    <name evidence="2" type="ORF">C0Z20_19405</name>
</gene>
<dbReference type="STRING" id="863227.GCA_000373005_05486"/>
<dbReference type="Proteomes" id="UP000235777">
    <property type="component" value="Unassembled WGS sequence"/>
</dbReference>
<reference evidence="2 3" key="1">
    <citation type="submission" date="2018-01" db="EMBL/GenBank/DDBJ databases">
        <title>Whole genome analyses suggest that Burkholderia sensu lato contains two further novel genera in the rhizoxinica-symbiotica group Mycetohabitans gen. nov., and Trinickia gen. nov.: implications for the evolution of diazotrophy and nodulation in the Burkholderiaceae.</title>
        <authorList>
            <person name="Estrada-de los Santos P."/>
            <person name="Palmer M."/>
            <person name="Chavez-Ramirez B."/>
            <person name="Beukes C."/>
            <person name="Steenkamp E.T."/>
            <person name="Hirsch A.M."/>
            <person name="Manyaka P."/>
            <person name="Maluk M."/>
            <person name="Lafos M."/>
            <person name="Crook M."/>
            <person name="Gross E."/>
            <person name="Simon M.F."/>
            <person name="Bueno dos Reis Junior F."/>
            <person name="Poole P.S."/>
            <person name="Venter S.N."/>
            <person name="James E.K."/>
        </authorList>
    </citation>
    <scope>NUCLEOTIDE SEQUENCE [LARGE SCALE GENOMIC DNA]</scope>
    <source>
        <strain evidence="2 3">JPY 581</strain>
    </source>
</reference>
<protein>
    <submittedName>
        <fullName evidence="2">NAD(FAD)-dependent dehydrogenase</fullName>
    </submittedName>
</protein>
<evidence type="ECO:0000313" key="3">
    <source>
        <dbReference type="Proteomes" id="UP000235777"/>
    </source>
</evidence>